<proteinExistence type="predicted"/>
<dbReference type="InterPro" id="IPR036388">
    <property type="entry name" value="WH-like_DNA-bd_sf"/>
</dbReference>
<evidence type="ECO:0000259" key="1">
    <source>
        <dbReference type="Pfam" id="PF19361"/>
    </source>
</evidence>
<evidence type="ECO:0000313" key="3">
    <source>
        <dbReference type="Proteomes" id="UP000199651"/>
    </source>
</evidence>
<dbReference type="Gene3D" id="1.10.10.10">
    <property type="entry name" value="Winged helix-like DNA-binding domain superfamily/Winged helix DNA-binding domain"/>
    <property type="match status" value="1"/>
</dbReference>
<reference evidence="3" key="1">
    <citation type="submission" date="2016-10" db="EMBL/GenBank/DDBJ databases">
        <authorList>
            <person name="Varghese N."/>
            <person name="Submissions S."/>
        </authorList>
    </citation>
    <scope>NUCLEOTIDE SEQUENCE [LARGE SCALE GENOMIC DNA]</scope>
    <source>
        <strain evidence="3">IBRC-M 10655</strain>
    </source>
</reference>
<dbReference type="InterPro" id="IPR036390">
    <property type="entry name" value="WH_DNA-bd_sf"/>
</dbReference>
<dbReference type="PANTHER" id="PTHR43132:SF6">
    <property type="entry name" value="HTH-TYPE TRANSCRIPTIONAL REPRESSOR CZRA"/>
    <property type="match status" value="1"/>
</dbReference>
<dbReference type="Pfam" id="PF12840">
    <property type="entry name" value="HTH_20"/>
    <property type="match status" value="1"/>
</dbReference>
<dbReference type="RefSeq" id="WP_091378308.1">
    <property type="nucleotide sequence ID" value="NZ_FNDV01000013.1"/>
</dbReference>
<dbReference type="STRING" id="504798.SAMN05421871_1139"/>
<dbReference type="Proteomes" id="UP000199651">
    <property type="component" value="Unassembled WGS sequence"/>
</dbReference>
<name>A0A1H0RKW6_9PSEU</name>
<dbReference type="InterPro" id="IPR045981">
    <property type="entry name" value="DUF5937"/>
</dbReference>
<dbReference type="AlphaFoldDB" id="A0A1H0RKW6"/>
<dbReference type="SUPFAM" id="SSF46785">
    <property type="entry name" value="Winged helix' DNA-binding domain"/>
    <property type="match status" value="1"/>
</dbReference>
<dbReference type="EMBL" id="FNJB01000008">
    <property type="protein sequence ID" value="SDP30121.1"/>
    <property type="molecule type" value="Genomic_DNA"/>
</dbReference>
<gene>
    <name evidence="2" type="ORF">SAMN05192558_1089</name>
</gene>
<dbReference type="InterPro" id="IPR011991">
    <property type="entry name" value="ArsR-like_HTH"/>
</dbReference>
<accession>A0A1H0RKW6</accession>
<feature type="domain" description="DUF5937" evidence="1">
    <location>
        <begin position="141"/>
        <end position="231"/>
    </location>
</feature>
<protein>
    <submittedName>
        <fullName evidence="2">Helix-turn-helix domain-containing protein</fullName>
    </submittedName>
</protein>
<keyword evidence="3" id="KW-1185">Reference proteome</keyword>
<dbReference type="Pfam" id="PF19361">
    <property type="entry name" value="DUF5937"/>
    <property type="match status" value="1"/>
</dbReference>
<sequence>MIVAHFDIETLSGVRLSASPATEAMTWLRLAAHGGSHPVFGDPGAAARFALRDPDVAMVACVLGDPSKGLPDLLTPKPDRVPTDRILDAQLERMAATSAAVAAGQVPAGARDPRVRAAVDAGEFAARAANGMAKFWACALRDEWTGLRERLDADLDHRARVMAREGVAGVIESLHPDLRWTGSAMEIDLCLDMTVHYRRADVVLSPTLLTWPSFLVQLDNPDDAVLSYPARGVGTAPGKPPGAERLLGRTRLGLLRHLDVPRSTADLSERRGLARATVSYHLSVLHESGLVAKTRSHRCVLYRRTERGDSLL</sequence>
<dbReference type="PANTHER" id="PTHR43132">
    <property type="entry name" value="ARSENICAL RESISTANCE OPERON REPRESSOR ARSR-RELATED"/>
    <property type="match status" value="1"/>
</dbReference>
<dbReference type="CDD" id="cd00090">
    <property type="entry name" value="HTH_ARSR"/>
    <property type="match status" value="1"/>
</dbReference>
<evidence type="ECO:0000313" key="2">
    <source>
        <dbReference type="EMBL" id="SDP30121.1"/>
    </source>
</evidence>
<dbReference type="InterPro" id="IPR051011">
    <property type="entry name" value="Metal_resp_trans_reg"/>
</dbReference>
<dbReference type="OrthoDB" id="3460651at2"/>
<organism evidence="2 3">
    <name type="scientific">Actinokineospora alba</name>
    <dbReference type="NCBI Taxonomy" id="504798"/>
    <lineage>
        <taxon>Bacteria</taxon>
        <taxon>Bacillati</taxon>
        <taxon>Actinomycetota</taxon>
        <taxon>Actinomycetes</taxon>
        <taxon>Pseudonocardiales</taxon>
        <taxon>Pseudonocardiaceae</taxon>
        <taxon>Actinokineospora</taxon>
    </lineage>
</organism>